<dbReference type="PANTHER" id="PTHR22997:SF3">
    <property type="entry name" value="PROTEIN KINTOUN"/>
    <property type="match status" value="1"/>
</dbReference>
<keyword evidence="1 3" id="KW-0963">Cytoplasm</keyword>
<feature type="compositionally biased region" description="Polar residues" evidence="4">
    <location>
        <begin position="617"/>
        <end position="631"/>
    </location>
</feature>
<dbReference type="InterPro" id="IPR050734">
    <property type="entry name" value="PIH1/Kintoun_subfamily"/>
</dbReference>
<dbReference type="Pfam" id="PF18201">
    <property type="entry name" value="PIH1_CS"/>
    <property type="match status" value="1"/>
</dbReference>
<dbReference type="AlphaFoldDB" id="A0A1B6DKN1"/>
<evidence type="ECO:0000313" key="7">
    <source>
        <dbReference type="EMBL" id="JAS26241.1"/>
    </source>
</evidence>
<comment type="function">
    <text evidence="3">Required for cytoplasmic pre-assembly of axonemal dyneins, thereby playing a central role in motility in cilia and flagella. Involved in pre-assembly of dynein arm complexes in the cytoplasm before intraflagellar transport loads them for the ciliary compartment.</text>
</comment>
<name>A0A1B6DKN1_9HEMI</name>
<evidence type="ECO:0000259" key="5">
    <source>
        <dbReference type="Pfam" id="PF08190"/>
    </source>
</evidence>
<organism evidence="7">
    <name type="scientific">Clastoptera arizonana</name>
    <name type="common">Arizona spittle bug</name>
    <dbReference type="NCBI Taxonomy" id="38151"/>
    <lineage>
        <taxon>Eukaryota</taxon>
        <taxon>Metazoa</taxon>
        <taxon>Ecdysozoa</taxon>
        <taxon>Arthropoda</taxon>
        <taxon>Hexapoda</taxon>
        <taxon>Insecta</taxon>
        <taxon>Pterygota</taxon>
        <taxon>Neoptera</taxon>
        <taxon>Paraneoptera</taxon>
        <taxon>Hemiptera</taxon>
        <taxon>Auchenorrhyncha</taxon>
        <taxon>Cercopoidea</taxon>
        <taxon>Clastopteridae</taxon>
        <taxon>Clastoptera</taxon>
    </lineage>
</organism>
<feature type="region of interest" description="Disordered" evidence="4">
    <location>
        <begin position="683"/>
        <end position="791"/>
    </location>
</feature>
<feature type="region of interest" description="Disordered" evidence="4">
    <location>
        <begin position="617"/>
        <end position="638"/>
    </location>
</feature>
<reference evidence="7" key="1">
    <citation type="submission" date="2015-12" db="EMBL/GenBank/DDBJ databases">
        <title>De novo transcriptome assembly of four potential Pierce s Disease insect vectors from Arizona vineyards.</title>
        <authorList>
            <person name="Tassone E.E."/>
        </authorList>
    </citation>
    <scope>NUCLEOTIDE SEQUENCE</scope>
</reference>
<evidence type="ECO:0000259" key="6">
    <source>
        <dbReference type="Pfam" id="PF18201"/>
    </source>
</evidence>
<comment type="similarity">
    <text evidence="3">Belongs to the PIH1 family. Kintoun subfamily.</text>
</comment>
<feature type="region of interest" description="Disordered" evidence="4">
    <location>
        <begin position="355"/>
        <end position="389"/>
    </location>
</feature>
<feature type="compositionally biased region" description="Basic residues" evidence="4">
    <location>
        <begin position="689"/>
        <end position="705"/>
    </location>
</feature>
<feature type="domain" description="PIH1D1/2/3 CS-like" evidence="6">
    <location>
        <begin position="248"/>
        <end position="347"/>
    </location>
</feature>
<proteinExistence type="inferred from homology"/>
<dbReference type="InterPro" id="IPR034727">
    <property type="entry name" value="Kintoun"/>
</dbReference>
<dbReference type="EMBL" id="GEDC01011057">
    <property type="protein sequence ID" value="JAS26241.1"/>
    <property type="molecule type" value="Transcribed_RNA"/>
</dbReference>
<feature type="domain" description="PIH1 N-terminal" evidence="5">
    <location>
        <begin position="42"/>
        <end position="201"/>
    </location>
</feature>
<dbReference type="GO" id="GO:0070286">
    <property type="term" value="P:axonemal dynein complex assembly"/>
    <property type="evidence" value="ECO:0007669"/>
    <property type="project" value="UniProtKB-UniRule"/>
</dbReference>
<gene>
    <name evidence="7" type="ORF">g.14969</name>
</gene>
<evidence type="ECO:0000256" key="1">
    <source>
        <dbReference type="ARBA" id="ARBA00022490"/>
    </source>
</evidence>
<feature type="compositionally biased region" description="Basic residues" evidence="4">
    <location>
        <begin position="764"/>
        <end position="779"/>
    </location>
</feature>
<evidence type="ECO:0000256" key="2">
    <source>
        <dbReference type="ARBA" id="ARBA00024190"/>
    </source>
</evidence>
<evidence type="ECO:0000256" key="4">
    <source>
        <dbReference type="SAM" id="MobiDB-lite"/>
    </source>
</evidence>
<protein>
    <recommendedName>
        <fullName evidence="3">Protein kintoun</fullName>
    </recommendedName>
    <alternativeName>
        <fullName evidence="3">Dynein assembly factor 2, axonemal homolog</fullName>
    </alternativeName>
</protein>
<dbReference type="Pfam" id="PF08190">
    <property type="entry name" value="PIH1"/>
    <property type="match status" value="1"/>
</dbReference>
<dbReference type="InterPro" id="IPR041442">
    <property type="entry name" value="PIH1D1/2/3_CS-like"/>
</dbReference>
<dbReference type="HAMAP" id="MF_03069">
    <property type="entry name" value="Kintoun"/>
    <property type="match status" value="1"/>
</dbReference>
<dbReference type="GO" id="GO:0060285">
    <property type="term" value="P:cilium-dependent cell motility"/>
    <property type="evidence" value="ECO:0007669"/>
    <property type="project" value="UniProtKB-UniRule"/>
</dbReference>
<dbReference type="InterPro" id="IPR012981">
    <property type="entry name" value="PIH1_N"/>
</dbReference>
<accession>A0A1B6DKN1</accession>
<dbReference type="PANTHER" id="PTHR22997">
    <property type="entry name" value="PIH1 DOMAIN-CONTAINING PROTEIN 1"/>
    <property type="match status" value="1"/>
</dbReference>
<comment type="subcellular location">
    <subcellularLocation>
        <location evidence="3">Cytoplasm</location>
    </subcellularLocation>
    <subcellularLocation>
        <location evidence="2">Dynein axonemal particle</location>
    </subcellularLocation>
</comment>
<evidence type="ECO:0000256" key="3">
    <source>
        <dbReference type="HAMAP-Rule" id="MF_03069"/>
    </source>
</evidence>
<sequence length="791" mass="89755">MASFNSKSFEDLNVTKEEIETFGNALKKEEFRKLLIEYVEEINNPENRKQYEKEIIQLEKERGVDATFVHPKPGYVIKTSVNGEKKAFINVCQNENVGKPSSQPKIESNSFGSQLSIPYIQAPPRDDLDKNKNRCVVYDVVFHPDTLALGHKDIRIRNLINETALDAVEKSFKVSLDRKNLKFPNLQFKGMKQPTVIRKNCDNYADLPKSDILEIPNYPYPPITREKESKQIISNTNEDLKEISTQYTIPKYQVKYRSHIDMQDFTNDMLCKQNAAIPREISIEIDLPLLKSATDMILDVKQKSMLLVSEKPKYKLEMNFQYSVEEDQGSAKFDKSKKKLFITLPVQQKNISLNFSDSSKEDSGVESDLGNSKPNDISSGDEDSSDSKPDDVCDLLNIVNKISINESYRTNNSSIFSPNIKYTLPSFEHNYYNDSIAFVFKIQNVDPQSVKHANMLNNSGFSLTFLSLGTGFYPMHFGLCVKFPQGVSTKSVNVEVWDNNVIAQVKLIGCDNLSLEDVNFGPGEEELCYTLSESSTSKSNSIFKDNEEKISTTQPEVKFEVFEDTPEKVVIQITQDCKNQENSKHIANIPESQSLETNQSISEDVVAPLKPISNKVSKLRTVSESVTTSDGRPNRRQEYRGILKVRSLSESSADDYLSWSDKNTVKKTVRFSDVIKQQSFRSTSSILGQKKKNQRRAKNKKRAKERRLSESGGESEGENNELEAWKREVIQDISDTSSVSEVSDVSESDDGQKEELNKVVASSKTHKRRGKKSARKNAHTAKVQFSQHLSY</sequence>
<dbReference type="GO" id="GO:0120293">
    <property type="term" value="C:dynein axonemal particle"/>
    <property type="evidence" value="ECO:0007669"/>
    <property type="project" value="UniProtKB-SubCell"/>
</dbReference>
<feature type="compositionally biased region" description="Low complexity" evidence="4">
    <location>
        <begin position="734"/>
        <end position="743"/>
    </location>
</feature>